<evidence type="ECO:0000313" key="3">
    <source>
        <dbReference type="Proteomes" id="UP001165079"/>
    </source>
</evidence>
<keyword evidence="1" id="KW-0472">Membrane</keyword>
<feature type="transmembrane region" description="Helical" evidence="1">
    <location>
        <begin position="22"/>
        <end position="43"/>
    </location>
</feature>
<evidence type="ECO:0000256" key="1">
    <source>
        <dbReference type="SAM" id="Phobius"/>
    </source>
</evidence>
<accession>A0A9W6SHY8</accession>
<feature type="transmembrane region" description="Helical" evidence="1">
    <location>
        <begin position="75"/>
        <end position="94"/>
    </location>
</feature>
<evidence type="ECO:0008006" key="4">
    <source>
        <dbReference type="Google" id="ProtNLM"/>
    </source>
</evidence>
<comment type="caution">
    <text evidence="2">The sequence shown here is derived from an EMBL/GenBank/DDBJ whole genome shotgun (WGS) entry which is preliminary data.</text>
</comment>
<reference evidence="2" key="1">
    <citation type="submission" date="2023-03" db="EMBL/GenBank/DDBJ databases">
        <title>Actinorhabdospora filicis NBRC 111898.</title>
        <authorList>
            <person name="Ichikawa N."/>
            <person name="Sato H."/>
            <person name="Tonouchi N."/>
        </authorList>
    </citation>
    <scope>NUCLEOTIDE SEQUENCE</scope>
    <source>
        <strain evidence="2">NBRC 111898</strain>
    </source>
</reference>
<name>A0A9W6SHY8_9ACTN</name>
<dbReference type="RefSeq" id="WP_285662559.1">
    <property type="nucleotide sequence ID" value="NZ_BSTX01000001.1"/>
</dbReference>
<dbReference type="Proteomes" id="UP001165079">
    <property type="component" value="Unassembled WGS sequence"/>
</dbReference>
<feature type="transmembrane region" description="Helical" evidence="1">
    <location>
        <begin position="100"/>
        <end position="121"/>
    </location>
</feature>
<keyword evidence="1" id="KW-0812">Transmembrane</keyword>
<protein>
    <recommendedName>
        <fullName evidence="4">MerC domain-containing protein</fullName>
    </recommendedName>
</protein>
<sequence>MPDLAIDWSPGGARHRRLAERAAICACCSLAPGLLMIALGLLASSWFKAVFLGGALVVLAAAILLLIAEWTRLPARAIVAVTWAAIAALAVTGAPMLLARFLACAAIFHVLALVMAVRVLTEHRSFW</sequence>
<feature type="transmembrane region" description="Helical" evidence="1">
    <location>
        <begin position="49"/>
        <end position="68"/>
    </location>
</feature>
<dbReference type="AlphaFoldDB" id="A0A9W6SHY8"/>
<gene>
    <name evidence="2" type="ORF">Afil01_22620</name>
</gene>
<organism evidence="2 3">
    <name type="scientific">Actinorhabdospora filicis</name>
    <dbReference type="NCBI Taxonomy" id="1785913"/>
    <lineage>
        <taxon>Bacteria</taxon>
        <taxon>Bacillati</taxon>
        <taxon>Actinomycetota</taxon>
        <taxon>Actinomycetes</taxon>
        <taxon>Micromonosporales</taxon>
        <taxon>Micromonosporaceae</taxon>
        <taxon>Actinorhabdospora</taxon>
    </lineage>
</organism>
<keyword evidence="3" id="KW-1185">Reference proteome</keyword>
<proteinExistence type="predicted"/>
<dbReference type="EMBL" id="BSTX01000001">
    <property type="protein sequence ID" value="GLZ77455.1"/>
    <property type="molecule type" value="Genomic_DNA"/>
</dbReference>
<evidence type="ECO:0000313" key="2">
    <source>
        <dbReference type="EMBL" id="GLZ77455.1"/>
    </source>
</evidence>
<keyword evidence="1" id="KW-1133">Transmembrane helix</keyword>